<proteinExistence type="predicted"/>
<dbReference type="KEGG" id="mfm:MfeM64YM_0207"/>
<evidence type="ECO:0000313" key="2">
    <source>
        <dbReference type="Proteomes" id="UP000007473"/>
    </source>
</evidence>
<name>A0AB32XB83_MYCFM</name>
<reference evidence="1 2" key="1">
    <citation type="journal article" date="2011" name="J. Bacteriol.">
        <title>Genome sequence of the repetitive-sequence-rich Mycoplasma fermentans strain M64.</title>
        <authorList>
            <person name="Shu H.W."/>
            <person name="Liu T.T."/>
            <person name="Chang H.Y."/>
            <person name="Liu Y.M."/>
            <person name="Wu K.M."/>
            <person name="Shu H.Y."/>
            <person name="Tsai S.F."/>
            <person name="Hsiao K.J."/>
            <person name="Hu W.S."/>
            <person name="Ng W.V."/>
        </authorList>
    </citation>
    <scope>NUCLEOTIDE SEQUENCE [LARGE SCALE GENOMIC DNA]</scope>
    <source>
        <strain evidence="1 2">M64</strain>
    </source>
</reference>
<dbReference type="AlphaFoldDB" id="A0AB32XB83"/>
<sequence length="50" mass="5702">MHWVILISVVWQTIMHLGFIIAEDKKAEEVNISSLMIAQKMQSQSNLAFA</sequence>
<dbReference type="EMBL" id="CP002458">
    <property type="protein sequence ID" value="ADV34213.1"/>
    <property type="molecule type" value="Genomic_DNA"/>
</dbReference>
<protein>
    <submittedName>
        <fullName evidence="1">Uncharacterized protein</fullName>
    </submittedName>
</protein>
<dbReference type="Proteomes" id="UP000007473">
    <property type="component" value="Chromosome"/>
</dbReference>
<evidence type="ECO:0000313" key="1">
    <source>
        <dbReference type="EMBL" id="ADV34213.1"/>
    </source>
</evidence>
<gene>
    <name evidence="1" type="ordered locus">MfeM64YM_0207</name>
</gene>
<accession>A0AB32XB83</accession>
<organism evidence="1 2">
    <name type="scientific">Mycoplasmopsis fermentans (strain M64)</name>
    <name type="common">Mycoplasma fermentans</name>
    <dbReference type="NCBI Taxonomy" id="943945"/>
    <lineage>
        <taxon>Bacteria</taxon>
        <taxon>Bacillati</taxon>
        <taxon>Mycoplasmatota</taxon>
        <taxon>Mycoplasmoidales</taxon>
        <taxon>Metamycoplasmataceae</taxon>
        <taxon>Mycoplasmopsis</taxon>
    </lineage>
</organism>